<name>A0AAV0Q6T5_9ROSI</name>
<accession>A0AAV0Q6T5</accession>
<dbReference type="AlphaFoldDB" id="A0AAV0Q6T5"/>
<keyword evidence="2" id="KW-1185">Reference proteome</keyword>
<evidence type="ECO:0000313" key="2">
    <source>
        <dbReference type="Proteomes" id="UP001154282"/>
    </source>
</evidence>
<organism evidence="1 2">
    <name type="scientific">Linum tenue</name>
    <dbReference type="NCBI Taxonomy" id="586396"/>
    <lineage>
        <taxon>Eukaryota</taxon>
        <taxon>Viridiplantae</taxon>
        <taxon>Streptophyta</taxon>
        <taxon>Embryophyta</taxon>
        <taxon>Tracheophyta</taxon>
        <taxon>Spermatophyta</taxon>
        <taxon>Magnoliopsida</taxon>
        <taxon>eudicotyledons</taxon>
        <taxon>Gunneridae</taxon>
        <taxon>Pentapetalae</taxon>
        <taxon>rosids</taxon>
        <taxon>fabids</taxon>
        <taxon>Malpighiales</taxon>
        <taxon>Linaceae</taxon>
        <taxon>Linum</taxon>
    </lineage>
</organism>
<gene>
    <name evidence="1" type="ORF">LITE_LOCUS41486</name>
</gene>
<dbReference type="Proteomes" id="UP001154282">
    <property type="component" value="Unassembled WGS sequence"/>
</dbReference>
<comment type="caution">
    <text evidence="1">The sequence shown here is derived from an EMBL/GenBank/DDBJ whole genome shotgun (WGS) entry which is preliminary data.</text>
</comment>
<feature type="non-terminal residue" evidence="1">
    <location>
        <position position="1"/>
    </location>
</feature>
<proteinExistence type="predicted"/>
<dbReference type="InterPro" id="IPR032675">
    <property type="entry name" value="LRR_dom_sf"/>
</dbReference>
<protein>
    <submittedName>
        <fullName evidence="1">Uncharacterized protein</fullName>
    </submittedName>
</protein>
<dbReference type="Gene3D" id="3.80.10.10">
    <property type="entry name" value="Ribonuclease Inhibitor"/>
    <property type="match status" value="1"/>
</dbReference>
<reference evidence="1" key="1">
    <citation type="submission" date="2022-08" db="EMBL/GenBank/DDBJ databases">
        <authorList>
            <person name="Gutierrez-Valencia J."/>
        </authorList>
    </citation>
    <scope>NUCLEOTIDE SEQUENCE</scope>
</reference>
<dbReference type="EMBL" id="CAMGYJ010000009">
    <property type="protein sequence ID" value="CAI0539962.1"/>
    <property type="molecule type" value="Genomic_DNA"/>
</dbReference>
<dbReference type="SUPFAM" id="SSF52047">
    <property type="entry name" value="RNI-like"/>
    <property type="match status" value="1"/>
</dbReference>
<evidence type="ECO:0000313" key="1">
    <source>
        <dbReference type="EMBL" id="CAI0539962.1"/>
    </source>
</evidence>
<sequence length="142" mass="15679">APSSPTHSAFDLDTCFDSGQAFPLWWSPKFESRIDSMLRSAIAWNDGTLSEIRSCHYSDRSISLPRASRDVPNEYLMADMACPLEADSETAAIGKFMTGLKHLELRFSRLTAKGIESISKGCLNLEFLDLSGCVNVRGTLRA</sequence>